<dbReference type="EMBL" id="LIUT01000001">
    <property type="protein sequence ID" value="KOR88140.1"/>
    <property type="molecule type" value="Genomic_DNA"/>
</dbReference>
<accession>A0A0M1P1I1</accession>
<dbReference type="PANTHER" id="PTHR43179:SF7">
    <property type="entry name" value="RHAMNOSYLTRANSFERASE WBBL"/>
    <property type="match status" value="1"/>
</dbReference>
<protein>
    <submittedName>
        <fullName evidence="2">Glycosyl transferase family 2</fullName>
    </submittedName>
</protein>
<dbReference type="SUPFAM" id="SSF53448">
    <property type="entry name" value="Nucleotide-diphospho-sugar transferases"/>
    <property type="match status" value="1"/>
</dbReference>
<sequence>MSQISKHKTDGYNDGFNKGFHSGYRDGYGGGRHKGISQFSNVFEGTSIIIPTYNQLPYLKECIESIVQYTDTPYELIIIDNASDDGTAEFLKSSQGLRFRINEGNLGFAGAVNQGLMMAKGTTLMILNNDSVVTTNWLSNLLNCLQSDSRFGIVGPVTNYISGDQLIHVSYQDIAEMQQFSKSYNQSNTHSWIVTERLTGFCMLIRRVDFNRLGFFDEGFEIGNCEDDDYGLRARLLGMQLVIAKDTFIHHYGSVSMKTLNDNFEQVYANNLTFYSSKWGDPHDMLSLKWQQNMNSGMKLRTIDLYPTCIFVRGVNTKTYWIENGVRYPILGASGIQPVRVSQIDLRCWTLGDGISAEDAIHRMKTVYFSSDSWEQEGRLIKLKNGSVYQYKGKRLHRFMNRLAIAAWHLDSYEPLLVNEQEVQKYEEEAPIISPPVIKADNI</sequence>
<dbReference type="InterPro" id="IPR029044">
    <property type="entry name" value="Nucleotide-diphossugar_trans"/>
</dbReference>
<evidence type="ECO:0000313" key="3">
    <source>
        <dbReference type="Proteomes" id="UP000036932"/>
    </source>
</evidence>
<dbReference type="GO" id="GO:0016740">
    <property type="term" value="F:transferase activity"/>
    <property type="evidence" value="ECO:0007669"/>
    <property type="project" value="UniProtKB-KW"/>
</dbReference>
<keyword evidence="2" id="KW-0808">Transferase</keyword>
<dbReference type="PANTHER" id="PTHR43179">
    <property type="entry name" value="RHAMNOSYLTRANSFERASE WBBL"/>
    <property type="match status" value="1"/>
</dbReference>
<proteinExistence type="predicted"/>
<feature type="domain" description="Glycosyltransferase 2-like" evidence="1">
    <location>
        <begin position="47"/>
        <end position="209"/>
    </location>
</feature>
<gene>
    <name evidence="2" type="ORF">AM231_02600</name>
</gene>
<organism evidence="2 3">
    <name type="scientific">Paenibacillus solani</name>
    <dbReference type="NCBI Taxonomy" id="1705565"/>
    <lineage>
        <taxon>Bacteria</taxon>
        <taxon>Bacillati</taxon>
        <taxon>Bacillota</taxon>
        <taxon>Bacilli</taxon>
        <taxon>Bacillales</taxon>
        <taxon>Paenibacillaceae</taxon>
        <taxon>Paenibacillus</taxon>
    </lineage>
</organism>
<name>A0A0M1P1I1_9BACL</name>
<dbReference type="Proteomes" id="UP000036932">
    <property type="component" value="Unassembled WGS sequence"/>
</dbReference>
<comment type="caution">
    <text evidence="2">The sequence shown here is derived from an EMBL/GenBank/DDBJ whole genome shotgun (WGS) entry which is preliminary data.</text>
</comment>
<dbReference type="OrthoDB" id="8936324at2"/>
<dbReference type="RefSeq" id="WP_054401234.1">
    <property type="nucleotide sequence ID" value="NZ_LIUT01000001.1"/>
</dbReference>
<reference evidence="3" key="1">
    <citation type="submission" date="2015-08" db="EMBL/GenBank/DDBJ databases">
        <title>Genome sequencing project for genomic taxonomy and phylogenomics of Bacillus-like bacteria.</title>
        <authorList>
            <person name="Liu B."/>
            <person name="Wang J."/>
            <person name="Zhu Y."/>
            <person name="Liu G."/>
            <person name="Chen Q."/>
            <person name="Chen Z."/>
            <person name="Lan J."/>
            <person name="Che J."/>
            <person name="Ge C."/>
            <person name="Shi H."/>
            <person name="Pan Z."/>
            <person name="Liu X."/>
        </authorList>
    </citation>
    <scope>NUCLEOTIDE SEQUENCE [LARGE SCALE GENOMIC DNA]</scope>
    <source>
        <strain evidence="3">FJAT-22460</strain>
    </source>
</reference>
<dbReference type="Gene3D" id="3.90.550.10">
    <property type="entry name" value="Spore Coat Polysaccharide Biosynthesis Protein SpsA, Chain A"/>
    <property type="match status" value="1"/>
</dbReference>
<dbReference type="InterPro" id="IPR001173">
    <property type="entry name" value="Glyco_trans_2-like"/>
</dbReference>
<evidence type="ECO:0000259" key="1">
    <source>
        <dbReference type="Pfam" id="PF00535"/>
    </source>
</evidence>
<keyword evidence="3" id="KW-1185">Reference proteome</keyword>
<dbReference type="Pfam" id="PF00535">
    <property type="entry name" value="Glycos_transf_2"/>
    <property type="match status" value="1"/>
</dbReference>
<dbReference type="PATRIC" id="fig|1705565.3.peg.2393"/>
<dbReference type="AlphaFoldDB" id="A0A0M1P1I1"/>
<evidence type="ECO:0000313" key="2">
    <source>
        <dbReference type="EMBL" id="KOR88140.1"/>
    </source>
</evidence>
<dbReference type="CDD" id="cd04186">
    <property type="entry name" value="GT_2_like_c"/>
    <property type="match status" value="1"/>
</dbReference>